<dbReference type="InterPro" id="IPR017969">
    <property type="entry name" value="Heavy-metal-associated_CS"/>
</dbReference>
<dbReference type="InterPro" id="IPR059000">
    <property type="entry name" value="ATPase_P-type_domA"/>
</dbReference>
<dbReference type="PRINTS" id="PR00119">
    <property type="entry name" value="CATATPASE"/>
</dbReference>
<keyword evidence="5" id="KW-1003">Cell membrane</keyword>
<dbReference type="InterPro" id="IPR023298">
    <property type="entry name" value="ATPase_P-typ_TM_dom_sf"/>
</dbReference>
<dbReference type="EC" id="7.2.2.8" evidence="4"/>
<comment type="caution">
    <text evidence="16">The sequence shown here is derived from an EMBL/GenBank/DDBJ whole genome shotgun (WGS) entry which is preliminary data.</text>
</comment>
<evidence type="ECO:0000256" key="14">
    <source>
        <dbReference type="RuleBase" id="RU362081"/>
    </source>
</evidence>
<keyword evidence="6 14" id="KW-0812">Transmembrane</keyword>
<feature type="transmembrane region" description="Helical" evidence="14">
    <location>
        <begin position="355"/>
        <end position="377"/>
    </location>
</feature>
<evidence type="ECO:0000256" key="5">
    <source>
        <dbReference type="ARBA" id="ARBA00022475"/>
    </source>
</evidence>
<keyword evidence="13 14" id="KW-0472">Membrane</keyword>
<dbReference type="InterPro" id="IPR023299">
    <property type="entry name" value="ATPase_P-typ_cyto_dom_N"/>
</dbReference>
<keyword evidence="8 14" id="KW-0547">Nucleotide-binding</keyword>
<dbReference type="InterPro" id="IPR036163">
    <property type="entry name" value="HMA_dom_sf"/>
</dbReference>
<dbReference type="SUPFAM" id="SSF81665">
    <property type="entry name" value="Calcium ATPase, transmembrane domain M"/>
    <property type="match status" value="1"/>
</dbReference>
<evidence type="ECO:0000256" key="4">
    <source>
        <dbReference type="ARBA" id="ARBA00012517"/>
    </source>
</evidence>
<evidence type="ECO:0000313" key="17">
    <source>
        <dbReference type="Proteomes" id="UP001174909"/>
    </source>
</evidence>
<dbReference type="NCBIfam" id="TIGR01511">
    <property type="entry name" value="ATPase-IB1_Cu"/>
    <property type="match status" value="1"/>
</dbReference>
<proteinExistence type="inferred from homology"/>
<dbReference type="GO" id="GO:0005507">
    <property type="term" value="F:copper ion binding"/>
    <property type="evidence" value="ECO:0007669"/>
    <property type="project" value="TreeGrafter"/>
</dbReference>
<keyword evidence="11" id="KW-1278">Translocase</keyword>
<evidence type="ECO:0000256" key="10">
    <source>
        <dbReference type="ARBA" id="ARBA00022840"/>
    </source>
</evidence>
<keyword evidence="9" id="KW-0406">Ion transport</keyword>
<dbReference type="PANTHER" id="PTHR43520:SF8">
    <property type="entry name" value="P-TYPE CU(+) TRANSPORTER"/>
    <property type="match status" value="1"/>
</dbReference>
<evidence type="ECO:0000256" key="3">
    <source>
        <dbReference type="ARBA" id="ARBA00006024"/>
    </source>
</evidence>
<dbReference type="InterPro" id="IPR006121">
    <property type="entry name" value="HMA_dom"/>
</dbReference>
<dbReference type="PROSITE" id="PS00154">
    <property type="entry name" value="ATPASE_E1_E2"/>
    <property type="match status" value="1"/>
</dbReference>
<keyword evidence="10 14" id="KW-0067">ATP-binding</keyword>
<dbReference type="GO" id="GO:0005886">
    <property type="term" value="C:plasma membrane"/>
    <property type="evidence" value="ECO:0007669"/>
    <property type="project" value="UniProtKB-SubCell"/>
</dbReference>
<feature type="transmembrane region" description="Helical" evidence="14">
    <location>
        <begin position="203"/>
        <end position="221"/>
    </location>
</feature>
<dbReference type="GO" id="GO:0043682">
    <property type="term" value="F:P-type divalent copper transporter activity"/>
    <property type="evidence" value="ECO:0007669"/>
    <property type="project" value="TreeGrafter"/>
</dbReference>
<dbReference type="NCBIfam" id="TIGR01525">
    <property type="entry name" value="ATPase-IB_hvy"/>
    <property type="match status" value="1"/>
</dbReference>
<feature type="transmembrane region" description="Helical" evidence="14">
    <location>
        <begin position="115"/>
        <end position="138"/>
    </location>
</feature>
<dbReference type="NCBIfam" id="TIGR01494">
    <property type="entry name" value="ATPase_P-type"/>
    <property type="match status" value="1"/>
</dbReference>
<dbReference type="SFLD" id="SFLDS00003">
    <property type="entry name" value="Haloacid_Dehalogenase"/>
    <property type="match status" value="1"/>
</dbReference>
<dbReference type="GO" id="GO:0140581">
    <property type="term" value="F:P-type monovalent copper transporter activity"/>
    <property type="evidence" value="ECO:0007669"/>
    <property type="project" value="UniProtKB-EC"/>
</dbReference>
<protein>
    <recommendedName>
        <fullName evidence="4">P-type Cu(+) transporter</fullName>
        <ecNumber evidence="4">7.2.2.8</ecNumber>
    </recommendedName>
</protein>
<dbReference type="SFLD" id="SFLDG00002">
    <property type="entry name" value="C1.7:_P-type_atpase_like"/>
    <property type="match status" value="1"/>
</dbReference>
<name>A0AA35W2R0_GEOBA</name>
<sequence length="750" mass="77090">MDRHSEAPSPPPALVPKTRLEARVVGMHCAGCVASIEKAVVSLPGVESAEVSLLTGDIAVRLLGADAQGAAFAADVAGAVESAGPYRLEPAEEAGPEQPERAGNTGGRLGWRDGLFPVALALALSAAAMGVAMSGFGGTTPGRWSQFLLATPVCVLLGRDFLMAFGKALRHRAFGMDSLIGLGAGTAYVSSVVALVGASGSPLFFDTAAIIVAIVRLGRWLEARARGRAADALGELLAFAPDQARVVRRGVERMVPVARIQLGELVRVRPGERVPLDGRIVQGGAAMDESLVSGESVPVERTAPDPVIAGAMNLTGAVEVEVTRVASESTISRIAASVRKAQTEKIPMQRIADRVAGVFVPIVMVAAAITVGGWLFAGGAMDFALARGVAVLVVACPCAVGLAAPIAVLVATGRSARRGILFRSGGALEALASVRVVGLDKTGTVTTGAPVVVAVEPAPGGSAENLLRLAASAEQGSEHPLGVALVTHARQAGLALETPERFEALPGRGVSASFGGGTTVWVGSDRLVRERGLPLPPAPNDAGASGRLRVLRESAGRLEFVGSIGFRDRPRSEAAELVRRLEADGLAVSLVSGDEPAAVAATGAEIGVRDIEGGLLPDQKLFALDRLRDRYGPVAMVGDGINDAPALARADVGIAFAEGTEIAREAAGVTLMRPDLRLVSVALRIARRALRTIRQNLFWAFFYNVAAVPLAAGVLYPATGLLLPPEAAAAAMALSSLTVVGNALRLKTGN</sequence>
<comment type="similarity">
    <text evidence="3 14">Belongs to the cation transport ATPase (P-type) (TC 3.A.3) family. Type IB subfamily.</text>
</comment>
<dbReference type="Pfam" id="PF00122">
    <property type="entry name" value="E1-E2_ATPase"/>
    <property type="match status" value="1"/>
</dbReference>
<gene>
    <name evidence="16" type="ORF">GBAR_LOCUS1382</name>
</gene>
<feature type="transmembrane region" description="Helical" evidence="14">
    <location>
        <begin position="697"/>
        <end position="716"/>
    </location>
</feature>
<dbReference type="InterPro" id="IPR018303">
    <property type="entry name" value="ATPase_P-typ_P_site"/>
</dbReference>
<dbReference type="InterPro" id="IPR001757">
    <property type="entry name" value="P_typ_ATPase"/>
</dbReference>
<keyword evidence="12 14" id="KW-1133">Transmembrane helix</keyword>
<keyword evidence="9" id="KW-0813">Transport</keyword>
<evidence type="ECO:0000256" key="12">
    <source>
        <dbReference type="ARBA" id="ARBA00022989"/>
    </source>
</evidence>
<dbReference type="AlphaFoldDB" id="A0AA35W2R0"/>
<dbReference type="InterPro" id="IPR008250">
    <property type="entry name" value="ATPase_P-typ_transduc_dom_A_sf"/>
</dbReference>
<dbReference type="PROSITE" id="PS01047">
    <property type="entry name" value="HMA_1"/>
    <property type="match status" value="1"/>
</dbReference>
<comment type="subcellular location">
    <subcellularLocation>
        <location evidence="2">Cell membrane</location>
        <topology evidence="2">Multi-pass membrane protein</topology>
    </subcellularLocation>
    <subcellularLocation>
        <location evidence="1">Golgi apparatus</location>
        <location evidence="1">trans-Golgi network membrane</location>
        <topology evidence="1">Multi-pass membrane protein</topology>
    </subcellularLocation>
    <subcellularLocation>
        <location evidence="14">Membrane</location>
    </subcellularLocation>
</comment>
<dbReference type="InterPro" id="IPR027256">
    <property type="entry name" value="P-typ_ATPase_IB"/>
</dbReference>
<dbReference type="SUPFAM" id="SSF56784">
    <property type="entry name" value="HAD-like"/>
    <property type="match status" value="1"/>
</dbReference>
<dbReference type="GO" id="GO:0005524">
    <property type="term" value="F:ATP binding"/>
    <property type="evidence" value="ECO:0007669"/>
    <property type="project" value="UniProtKB-UniRule"/>
</dbReference>
<evidence type="ECO:0000256" key="1">
    <source>
        <dbReference type="ARBA" id="ARBA00004166"/>
    </source>
</evidence>
<dbReference type="InterPro" id="IPR036412">
    <property type="entry name" value="HAD-like_sf"/>
</dbReference>
<dbReference type="Pfam" id="PF00403">
    <property type="entry name" value="HMA"/>
    <property type="match status" value="1"/>
</dbReference>
<evidence type="ECO:0000313" key="16">
    <source>
        <dbReference type="EMBL" id="CAI7994117.1"/>
    </source>
</evidence>
<dbReference type="Gene3D" id="3.40.1110.10">
    <property type="entry name" value="Calcium-transporting ATPase, cytoplasmic domain N"/>
    <property type="match status" value="1"/>
</dbReference>
<evidence type="ECO:0000256" key="2">
    <source>
        <dbReference type="ARBA" id="ARBA00004651"/>
    </source>
</evidence>
<evidence type="ECO:0000256" key="11">
    <source>
        <dbReference type="ARBA" id="ARBA00022967"/>
    </source>
</evidence>
<feature type="transmembrane region" description="Helical" evidence="14">
    <location>
        <begin position="174"/>
        <end position="197"/>
    </location>
</feature>
<dbReference type="SFLD" id="SFLDF00027">
    <property type="entry name" value="p-type_atpase"/>
    <property type="match status" value="1"/>
</dbReference>
<evidence type="ECO:0000256" key="8">
    <source>
        <dbReference type="ARBA" id="ARBA00022741"/>
    </source>
</evidence>
<keyword evidence="9" id="KW-0187">Copper transport</keyword>
<dbReference type="GO" id="GO:0016887">
    <property type="term" value="F:ATP hydrolysis activity"/>
    <property type="evidence" value="ECO:0007669"/>
    <property type="project" value="InterPro"/>
</dbReference>
<organism evidence="16 17">
    <name type="scientific">Geodia barretti</name>
    <name type="common">Barrett's horny sponge</name>
    <dbReference type="NCBI Taxonomy" id="519541"/>
    <lineage>
        <taxon>Eukaryota</taxon>
        <taxon>Metazoa</taxon>
        <taxon>Porifera</taxon>
        <taxon>Demospongiae</taxon>
        <taxon>Heteroscleromorpha</taxon>
        <taxon>Tetractinellida</taxon>
        <taxon>Astrophorina</taxon>
        <taxon>Geodiidae</taxon>
        <taxon>Geodia</taxon>
    </lineage>
</organism>
<feature type="transmembrane region" description="Helical" evidence="14">
    <location>
        <begin position="389"/>
        <end position="411"/>
    </location>
</feature>
<evidence type="ECO:0000256" key="13">
    <source>
        <dbReference type="ARBA" id="ARBA00023136"/>
    </source>
</evidence>
<dbReference type="Gene3D" id="2.70.150.10">
    <property type="entry name" value="Calcium-transporting ATPase, cytoplasmic transduction domain A"/>
    <property type="match status" value="1"/>
</dbReference>
<feature type="transmembrane region" description="Helical" evidence="14">
    <location>
        <begin position="728"/>
        <end position="746"/>
    </location>
</feature>
<evidence type="ECO:0000256" key="7">
    <source>
        <dbReference type="ARBA" id="ARBA00022723"/>
    </source>
</evidence>
<dbReference type="EMBL" id="CASHTH010000207">
    <property type="protein sequence ID" value="CAI7994117.1"/>
    <property type="molecule type" value="Genomic_DNA"/>
</dbReference>
<dbReference type="Pfam" id="PF00702">
    <property type="entry name" value="Hydrolase"/>
    <property type="match status" value="1"/>
</dbReference>
<dbReference type="Proteomes" id="UP001174909">
    <property type="component" value="Unassembled WGS sequence"/>
</dbReference>
<dbReference type="InterPro" id="IPR044492">
    <property type="entry name" value="P_typ_ATPase_HD_dom"/>
</dbReference>
<dbReference type="SUPFAM" id="SSF55008">
    <property type="entry name" value="HMA, heavy metal-associated domain"/>
    <property type="match status" value="1"/>
</dbReference>
<dbReference type="GO" id="GO:0055070">
    <property type="term" value="P:copper ion homeostasis"/>
    <property type="evidence" value="ECO:0007669"/>
    <property type="project" value="TreeGrafter"/>
</dbReference>
<dbReference type="GO" id="GO:0005802">
    <property type="term" value="C:trans-Golgi network"/>
    <property type="evidence" value="ECO:0007669"/>
    <property type="project" value="UniProtKB-ARBA"/>
</dbReference>
<evidence type="ECO:0000259" key="15">
    <source>
        <dbReference type="PROSITE" id="PS50846"/>
    </source>
</evidence>
<dbReference type="PROSITE" id="PS50846">
    <property type="entry name" value="HMA_2"/>
    <property type="match status" value="1"/>
</dbReference>
<keyword evidence="9" id="KW-0186">Copper</keyword>
<dbReference type="Gene3D" id="3.30.70.100">
    <property type="match status" value="1"/>
</dbReference>
<feature type="transmembrane region" description="Helical" evidence="14">
    <location>
        <begin position="144"/>
        <end position="162"/>
    </location>
</feature>
<accession>A0AA35W2R0</accession>
<reference evidence="16" key="1">
    <citation type="submission" date="2023-03" db="EMBL/GenBank/DDBJ databases">
        <authorList>
            <person name="Steffen K."/>
            <person name="Cardenas P."/>
        </authorList>
    </citation>
    <scope>NUCLEOTIDE SEQUENCE</scope>
</reference>
<evidence type="ECO:0000256" key="9">
    <source>
        <dbReference type="ARBA" id="ARBA00022796"/>
    </source>
</evidence>
<dbReference type="InterPro" id="IPR023214">
    <property type="entry name" value="HAD_sf"/>
</dbReference>
<keyword evidence="7 14" id="KW-0479">Metal-binding</keyword>
<dbReference type="CDD" id="cd00371">
    <property type="entry name" value="HMA"/>
    <property type="match status" value="1"/>
</dbReference>
<keyword evidence="17" id="KW-1185">Reference proteome</keyword>
<feature type="domain" description="HMA" evidence="15">
    <location>
        <begin position="18"/>
        <end position="88"/>
    </location>
</feature>
<evidence type="ECO:0000256" key="6">
    <source>
        <dbReference type="ARBA" id="ARBA00022692"/>
    </source>
</evidence>
<dbReference type="Gene3D" id="3.40.50.1000">
    <property type="entry name" value="HAD superfamily/HAD-like"/>
    <property type="match status" value="1"/>
</dbReference>
<dbReference type="FunFam" id="2.70.150.10:FF:000020">
    <property type="entry name" value="Copper-exporting P-type ATPase A"/>
    <property type="match status" value="1"/>
</dbReference>
<dbReference type="PANTHER" id="PTHR43520">
    <property type="entry name" value="ATP7, ISOFORM B"/>
    <property type="match status" value="1"/>
</dbReference>
<dbReference type="SUPFAM" id="SSF81653">
    <property type="entry name" value="Calcium ATPase, transduction domain A"/>
    <property type="match status" value="1"/>
</dbReference>